<organism evidence="1 2">
    <name type="scientific">Passalora fulva</name>
    <name type="common">Tomato leaf mold</name>
    <name type="synonym">Cladosporium fulvum</name>
    <dbReference type="NCBI Taxonomy" id="5499"/>
    <lineage>
        <taxon>Eukaryota</taxon>
        <taxon>Fungi</taxon>
        <taxon>Dikarya</taxon>
        <taxon>Ascomycota</taxon>
        <taxon>Pezizomycotina</taxon>
        <taxon>Dothideomycetes</taxon>
        <taxon>Dothideomycetidae</taxon>
        <taxon>Mycosphaerellales</taxon>
        <taxon>Mycosphaerellaceae</taxon>
        <taxon>Fulvia</taxon>
    </lineage>
</organism>
<dbReference type="KEGG" id="ffu:CLAFUR5_10073"/>
<dbReference type="RefSeq" id="XP_047764714.1">
    <property type="nucleotide sequence ID" value="XM_047909221.1"/>
</dbReference>
<dbReference type="PANTHER" id="PTHR42905:SF16">
    <property type="entry name" value="CARBOXYPHOSPHONOENOLPYRUVATE PHOSPHONOMUTASE-LIKE PROTEIN (AFU_ORTHOLOGUE AFUA_5G07230)"/>
    <property type="match status" value="1"/>
</dbReference>
<keyword evidence="1" id="KW-0456">Lyase</keyword>
<dbReference type="EMBL" id="CP090169">
    <property type="protein sequence ID" value="UJO20348.1"/>
    <property type="molecule type" value="Genomic_DNA"/>
</dbReference>
<evidence type="ECO:0000313" key="2">
    <source>
        <dbReference type="Proteomes" id="UP000756132"/>
    </source>
</evidence>
<dbReference type="GeneID" id="71989951"/>
<dbReference type="Pfam" id="PF13714">
    <property type="entry name" value="PEP_mutase"/>
    <property type="match status" value="1"/>
</dbReference>
<dbReference type="InterPro" id="IPR015813">
    <property type="entry name" value="Pyrv/PenolPyrv_kinase-like_dom"/>
</dbReference>
<protein>
    <submittedName>
        <fullName evidence="1">2-methylisocitrate lyase</fullName>
    </submittedName>
</protein>
<dbReference type="OrthoDB" id="429143at2759"/>
<name>A0A9Q8US26_PASFU</name>
<dbReference type="InterPro" id="IPR040442">
    <property type="entry name" value="Pyrv_kinase-like_dom_sf"/>
</dbReference>
<dbReference type="CDD" id="cd00377">
    <property type="entry name" value="ICL_PEPM"/>
    <property type="match status" value="1"/>
</dbReference>
<dbReference type="GO" id="GO:0016829">
    <property type="term" value="F:lyase activity"/>
    <property type="evidence" value="ECO:0007669"/>
    <property type="project" value="UniProtKB-KW"/>
</dbReference>
<sequence>MAYTHRNELAKRLRALHISGTPLLLTNAYDAASATAIASHPSTKALATASFAIAATTGVSDPDLTLSDNLIGISRVAKVAAKHNLPLTVDLQDGYEDIAASITQAIEAGAVGANIEDENHATGQLRDVEDAVHRIHLALTAAREAGVPDFCLNARTDVLAYGGSIDDAIERGKRYLEAGAVTVFVWGGPKGRGVHDGEIRRLVEALDGRVNVKMNLREGYLNVNELGEMGVARVSVGPEMFWKAMEGLSRALEDVVRKAR</sequence>
<dbReference type="InterPro" id="IPR039556">
    <property type="entry name" value="ICL/PEPM"/>
</dbReference>
<gene>
    <name evidence="1" type="ORF">CLAFUR5_10073</name>
</gene>
<keyword evidence="2" id="KW-1185">Reference proteome</keyword>
<dbReference type="AlphaFoldDB" id="A0A9Q8US26"/>
<reference evidence="1" key="1">
    <citation type="submission" date="2021-12" db="EMBL/GenBank/DDBJ databases">
        <authorList>
            <person name="Zaccaron A."/>
            <person name="Stergiopoulos I."/>
        </authorList>
    </citation>
    <scope>NUCLEOTIDE SEQUENCE</scope>
    <source>
        <strain evidence="1">Race5_Kim</strain>
    </source>
</reference>
<accession>A0A9Q8US26</accession>
<dbReference type="OMA" id="GRAENFF"/>
<dbReference type="PANTHER" id="PTHR42905">
    <property type="entry name" value="PHOSPHOENOLPYRUVATE CARBOXYLASE"/>
    <property type="match status" value="1"/>
</dbReference>
<dbReference type="Gene3D" id="3.20.20.60">
    <property type="entry name" value="Phosphoenolpyruvate-binding domains"/>
    <property type="match status" value="1"/>
</dbReference>
<dbReference type="SUPFAM" id="SSF51621">
    <property type="entry name" value="Phosphoenolpyruvate/pyruvate domain"/>
    <property type="match status" value="1"/>
</dbReference>
<evidence type="ECO:0000313" key="1">
    <source>
        <dbReference type="EMBL" id="UJO20348.1"/>
    </source>
</evidence>
<dbReference type="Proteomes" id="UP000756132">
    <property type="component" value="Chromosome 7"/>
</dbReference>
<proteinExistence type="predicted"/>
<reference evidence="1" key="2">
    <citation type="journal article" date="2022" name="Microb. Genom.">
        <title>A chromosome-scale genome assembly of the tomato pathogen Cladosporium fulvum reveals a compartmentalized genome architecture and the presence of a dispensable chromosome.</title>
        <authorList>
            <person name="Zaccaron A.Z."/>
            <person name="Chen L.H."/>
            <person name="Samaras A."/>
            <person name="Stergiopoulos I."/>
        </authorList>
    </citation>
    <scope>NUCLEOTIDE SEQUENCE</scope>
    <source>
        <strain evidence="1">Race5_Kim</strain>
    </source>
</reference>